<organism evidence="7">
    <name type="scientific">Candidatus Thiocaldithrix dubininis</name>
    <dbReference type="NCBI Taxonomy" id="3080823"/>
    <lineage>
        <taxon>Bacteria</taxon>
        <taxon>Pseudomonadati</taxon>
        <taxon>Pseudomonadota</taxon>
        <taxon>Gammaproteobacteria</taxon>
        <taxon>Thiotrichales</taxon>
        <taxon>Thiotrichaceae</taxon>
        <taxon>Candidatus Thiocaldithrix</taxon>
    </lineage>
</organism>
<sequence>MEWLTDINVWSSLITLTILEVVLGIDNIIFLTLLVGKLPENQRPFARRFGLLAAMITRIMLLLSVSWLAHLTDPIFHIMGHAISGRDLVLLFGGLFLIYKAVTEIHGSLEGGDDTSAPTKVANSLPMVIAQIAIIDIVFSLDSVITAVGLASNVYVMIAAIVIAISVMMFAAKPIGDFVEAHPTIKMLALSFLVLVGVALVAESMGEEIPKGYLYFAMAFSFGVEMLNLKLRKNEKAVKLHQIYDDELQEAEKTQSRDEAKYGS</sequence>
<feature type="transmembrane region" description="Helical" evidence="6">
    <location>
        <begin position="75"/>
        <end position="99"/>
    </location>
</feature>
<dbReference type="InterPro" id="IPR005496">
    <property type="entry name" value="Integral_membrane_TerC"/>
</dbReference>
<dbReference type="Pfam" id="PF03741">
    <property type="entry name" value="TerC"/>
    <property type="match status" value="1"/>
</dbReference>
<dbReference type="Proteomes" id="UP001300672">
    <property type="component" value="Chromosome"/>
</dbReference>
<name>A0AA95H963_9GAMM</name>
<feature type="transmembrane region" description="Helical" evidence="6">
    <location>
        <begin position="154"/>
        <end position="172"/>
    </location>
</feature>
<evidence type="ECO:0000256" key="5">
    <source>
        <dbReference type="ARBA" id="ARBA00023136"/>
    </source>
</evidence>
<feature type="transmembrane region" description="Helical" evidence="6">
    <location>
        <begin position="12"/>
        <end position="36"/>
    </location>
</feature>
<dbReference type="PANTHER" id="PTHR30238:SF4">
    <property type="entry name" value="SLL1022 PROTEIN"/>
    <property type="match status" value="1"/>
</dbReference>
<comment type="similarity">
    <text evidence="2">Belongs to the TerC family.</text>
</comment>
<protein>
    <submittedName>
        <fullName evidence="7">TerC family protein</fullName>
    </submittedName>
</protein>
<accession>A0AA95H963</accession>
<evidence type="ECO:0000256" key="3">
    <source>
        <dbReference type="ARBA" id="ARBA00022692"/>
    </source>
</evidence>
<evidence type="ECO:0000256" key="2">
    <source>
        <dbReference type="ARBA" id="ARBA00007511"/>
    </source>
</evidence>
<reference evidence="7" key="1">
    <citation type="journal article" date="2023" name="Int. J. Mol. Sci.">
        <title>Metagenomics Revealed a New Genus 'Candidatus Thiocaldithrix dubininis' gen. nov., sp. nov. and a New Species 'Candidatus Thiothrix putei' sp. nov. in the Family Thiotrichaceae, Some Members of Which Have Traits of Both Na+- and H+-Motive Energetics.</title>
        <authorList>
            <person name="Ravin N.V."/>
            <person name="Muntyan M.S."/>
            <person name="Smolyakov D.D."/>
            <person name="Rudenko T.S."/>
            <person name="Beletsky A.V."/>
            <person name="Mardanov A.V."/>
            <person name="Grabovich M.Y."/>
        </authorList>
    </citation>
    <scope>NUCLEOTIDE SEQUENCE</scope>
    <source>
        <strain evidence="7">GKL-01</strain>
    </source>
</reference>
<dbReference type="PANTHER" id="PTHR30238">
    <property type="entry name" value="MEMBRANE BOUND PREDICTED REDOX MODULATOR"/>
    <property type="match status" value="1"/>
</dbReference>
<dbReference type="GO" id="GO:0016020">
    <property type="term" value="C:membrane"/>
    <property type="evidence" value="ECO:0007669"/>
    <property type="project" value="UniProtKB-SubCell"/>
</dbReference>
<feature type="transmembrane region" description="Helical" evidence="6">
    <location>
        <begin position="48"/>
        <end position="69"/>
    </location>
</feature>
<reference evidence="7" key="2">
    <citation type="submission" date="2023-04" db="EMBL/GenBank/DDBJ databases">
        <authorList>
            <person name="Beletskiy A.V."/>
            <person name="Mardanov A.V."/>
            <person name="Ravin N.V."/>
        </authorList>
    </citation>
    <scope>NUCLEOTIDE SEQUENCE</scope>
    <source>
        <strain evidence="7">GKL-01</strain>
    </source>
</reference>
<comment type="subcellular location">
    <subcellularLocation>
        <location evidence="1">Membrane</location>
        <topology evidence="1">Multi-pass membrane protein</topology>
    </subcellularLocation>
</comment>
<feature type="transmembrane region" description="Helical" evidence="6">
    <location>
        <begin position="184"/>
        <end position="201"/>
    </location>
</feature>
<evidence type="ECO:0000256" key="1">
    <source>
        <dbReference type="ARBA" id="ARBA00004141"/>
    </source>
</evidence>
<dbReference type="EMBL" id="CP124755">
    <property type="protein sequence ID" value="WGZ90416.1"/>
    <property type="molecule type" value="Genomic_DNA"/>
</dbReference>
<evidence type="ECO:0000256" key="4">
    <source>
        <dbReference type="ARBA" id="ARBA00022989"/>
    </source>
</evidence>
<dbReference type="KEGG" id="tdu:QJT80_13120"/>
<dbReference type="AlphaFoldDB" id="A0AA95H963"/>
<keyword evidence="5 6" id="KW-0472">Membrane</keyword>
<evidence type="ECO:0000256" key="6">
    <source>
        <dbReference type="SAM" id="Phobius"/>
    </source>
</evidence>
<feature type="transmembrane region" description="Helical" evidence="6">
    <location>
        <begin position="128"/>
        <end position="148"/>
    </location>
</feature>
<keyword evidence="3 6" id="KW-0812">Transmembrane</keyword>
<gene>
    <name evidence="7" type="ORF">QJT80_13120</name>
</gene>
<proteinExistence type="inferred from homology"/>
<keyword evidence="4 6" id="KW-1133">Transmembrane helix</keyword>
<evidence type="ECO:0000313" key="7">
    <source>
        <dbReference type="EMBL" id="WGZ90416.1"/>
    </source>
</evidence>